<dbReference type="PRINTS" id="PR00368">
    <property type="entry name" value="FADPNR"/>
</dbReference>
<accession>A0A964BL82</accession>
<dbReference type="PANTHER" id="PTHR42913">
    <property type="entry name" value="APOPTOSIS-INDUCING FACTOR 1"/>
    <property type="match status" value="1"/>
</dbReference>
<sequence>MSKNLKQKLVLVGGGHSHAIALRLWGLDPMPDIDLILISDVGQTPYSGMLPGHVAGFYSYAETHIDLNKLAQFAGAELIIDRAINLDLDNHQIVCESGKQITFDYLSLDIGSTPQTITVPGAAQYAIAAKPVPKFLDAWYSLQKTAADRPKQALSIVIVGGGAGGVELALNMQACLSEIIDKPQDRLQIHLIHRGDRLLSGHNDWVSHKLKKIILNKGIKLHLQEEVAAVFPDRVRCKSGLDISCNRVFWVTQAVAPPWIEESSLTCDRQGFILVRDTLQSVSHPEVFAAGDIATMTNYQRPKAGVFAVRQGRPLLHNWQQILQNQPLQVYTPQDKYLALIGTGDGKAIASWSKFGWHSALLWRVKDYIDRQFMNQFEG</sequence>
<evidence type="ECO:0000256" key="5">
    <source>
        <dbReference type="ARBA" id="ARBA00023002"/>
    </source>
</evidence>
<dbReference type="InterPro" id="IPR017584">
    <property type="entry name" value="Pyridine_nucleo_diS_OxRdtase_N"/>
</dbReference>
<dbReference type="GO" id="GO:0003955">
    <property type="term" value="F:NAD(P)H dehydrogenase (quinone) activity"/>
    <property type="evidence" value="ECO:0007669"/>
    <property type="project" value="TreeGrafter"/>
</dbReference>
<feature type="domain" description="FAD/NAD(P)-binding" evidence="6">
    <location>
        <begin position="9"/>
        <end position="312"/>
    </location>
</feature>
<keyword evidence="4" id="KW-0274">FAD</keyword>
<comment type="cofactor">
    <cofactor evidence="1">
        <name>FAD</name>
        <dbReference type="ChEBI" id="CHEBI:57692"/>
    </cofactor>
</comment>
<evidence type="ECO:0000256" key="2">
    <source>
        <dbReference type="ARBA" id="ARBA00005272"/>
    </source>
</evidence>
<evidence type="ECO:0000259" key="6">
    <source>
        <dbReference type="Pfam" id="PF07992"/>
    </source>
</evidence>
<evidence type="ECO:0000313" key="8">
    <source>
        <dbReference type="Proteomes" id="UP000729733"/>
    </source>
</evidence>
<gene>
    <name evidence="7" type="ORF">I4641_00420</name>
</gene>
<name>A0A964BL82_9CYAN</name>
<keyword evidence="5" id="KW-0560">Oxidoreductase</keyword>
<evidence type="ECO:0000313" key="7">
    <source>
        <dbReference type="EMBL" id="MCC0175444.1"/>
    </source>
</evidence>
<keyword evidence="3" id="KW-0285">Flavoprotein</keyword>
<dbReference type="Pfam" id="PF07992">
    <property type="entry name" value="Pyr_redox_2"/>
    <property type="match status" value="1"/>
</dbReference>
<comment type="similarity">
    <text evidence="2">Belongs to the NADH dehydrogenase family.</text>
</comment>
<dbReference type="GO" id="GO:0019646">
    <property type="term" value="P:aerobic electron transport chain"/>
    <property type="evidence" value="ECO:0007669"/>
    <property type="project" value="TreeGrafter"/>
</dbReference>
<organism evidence="7 8">
    <name type="scientific">Waterburya agarophytonicola KI4</name>
    <dbReference type="NCBI Taxonomy" id="2874699"/>
    <lineage>
        <taxon>Bacteria</taxon>
        <taxon>Bacillati</taxon>
        <taxon>Cyanobacteriota</taxon>
        <taxon>Cyanophyceae</taxon>
        <taxon>Pleurocapsales</taxon>
        <taxon>Hyellaceae</taxon>
        <taxon>Waterburya</taxon>
        <taxon>Waterburya agarophytonicola</taxon>
    </lineage>
</organism>
<dbReference type="Proteomes" id="UP000729733">
    <property type="component" value="Unassembled WGS sequence"/>
</dbReference>
<dbReference type="InterPro" id="IPR023753">
    <property type="entry name" value="FAD/NAD-binding_dom"/>
</dbReference>
<evidence type="ECO:0000256" key="1">
    <source>
        <dbReference type="ARBA" id="ARBA00001974"/>
    </source>
</evidence>
<proteinExistence type="inferred from homology"/>
<dbReference type="EMBL" id="JADWDC010000001">
    <property type="protein sequence ID" value="MCC0175444.1"/>
    <property type="molecule type" value="Genomic_DNA"/>
</dbReference>
<dbReference type="InterPro" id="IPR000408">
    <property type="entry name" value="Reg_chr_condens"/>
</dbReference>
<dbReference type="AlphaFoldDB" id="A0A964BL82"/>
<keyword evidence="8" id="KW-1185">Reference proteome</keyword>
<dbReference type="PANTHER" id="PTHR42913:SF9">
    <property type="entry name" value="SLR1591 PROTEIN"/>
    <property type="match status" value="1"/>
</dbReference>
<evidence type="ECO:0000256" key="3">
    <source>
        <dbReference type="ARBA" id="ARBA00022630"/>
    </source>
</evidence>
<dbReference type="InterPro" id="IPR051169">
    <property type="entry name" value="NADH-Q_oxidoreductase"/>
</dbReference>
<dbReference type="NCBIfam" id="TIGR03169">
    <property type="entry name" value="Nterm_to_SelD"/>
    <property type="match status" value="1"/>
</dbReference>
<evidence type="ECO:0000256" key="4">
    <source>
        <dbReference type="ARBA" id="ARBA00022827"/>
    </source>
</evidence>
<comment type="caution">
    <text evidence="7">The sequence shown here is derived from an EMBL/GenBank/DDBJ whole genome shotgun (WGS) entry which is preliminary data.</text>
</comment>
<dbReference type="SUPFAM" id="SSF51905">
    <property type="entry name" value="FAD/NAD(P)-binding domain"/>
    <property type="match status" value="2"/>
</dbReference>
<dbReference type="Gene3D" id="3.50.50.100">
    <property type="match status" value="1"/>
</dbReference>
<dbReference type="RefSeq" id="WP_229638444.1">
    <property type="nucleotide sequence ID" value="NZ_JADWDC010000001.1"/>
</dbReference>
<dbReference type="PROSITE" id="PS00626">
    <property type="entry name" value="RCC1_2"/>
    <property type="match status" value="1"/>
</dbReference>
<protein>
    <submittedName>
        <fullName evidence="7">FAD-dependent oxidoreductase</fullName>
    </submittedName>
</protein>
<dbReference type="InterPro" id="IPR036188">
    <property type="entry name" value="FAD/NAD-bd_sf"/>
</dbReference>
<reference evidence="7" key="1">
    <citation type="journal article" date="2021" name="Antonie Van Leeuwenhoek">
        <title>Draft genome and description of Waterburya agarophytonicola gen. nov. sp. nov. (Pleurocapsales, Cyanobacteria): a seaweed symbiont.</title>
        <authorList>
            <person name="Bonthond G."/>
            <person name="Shalygin S."/>
            <person name="Bayer T."/>
            <person name="Weinberger F."/>
        </authorList>
    </citation>
    <scope>NUCLEOTIDE SEQUENCE</scope>
    <source>
        <strain evidence="7">KI4</strain>
    </source>
</reference>